<keyword evidence="5" id="KW-0539">Nucleus</keyword>
<evidence type="ECO:0000256" key="6">
    <source>
        <dbReference type="ARBA" id="ARBA00023306"/>
    </source>
</evidence>
<dbReference type="Proteomes" id="UP000499080">
    <property type="component" value="Unassembled WGS sequence"/>
</dbReference>
<evidence type="ECO:0000256" key="2">
    <source>
        <dbReference type="ARBA" id="ARBA00010348"/>
    </source>
</evidence>
<protein>
    <submittedName>
        <fullName evidence="8">Mitotic spindle assembly checkpoint protein MAD2A</fullName>
    </submittedName>
</protein>
<dbReference type="GO" id="GO:0000776">
    <property type="term" value="C:kinetochore"/>
    <property type="evidence" value="ECO:0007669"/>
    <property type="project" value="TreeGrafter"/>
</dbReference>
<comment type="subcellular location">
    <subcellularLocation>
        <location evidence="1">Nucleus</location>
    </subcellularLocation>
</comment>
<dbReference type="GO" id="GO:0005737">
    <property type="term" value="C:cytoplasm"/>
    <property type="evidence" value="ECO:0007669"/>
    <property type="project" value="TreeGrafter"/>
</dbReference>
<evidence type="ECO:0000256" key="5">
    <source>
        <dbReference type="ARBA" id="ARBA00023242"/>
    </source>
</evidence>
<evidence type="ECO:0000256" key="4">
    <source>
        <dbReference type="ARBA" id="ARBA00022776"/>
    </source>
</evidence>
<dbReference type="EMBL" id="BGPR01048038">
    <property type="protein sequence ID" value="GBO25054.1"/>
    <property type="molecule type" value="Genomic_DNA"/>
</dbReference>
<dbReference type="InterPro" id="IPR003511">
    <property type="entry name" value="HORMA_dom"/>
</dbReference>
<dbReference type="GO" id="GO:0051301">
    <property type="term" value="P:cell division"/>
    <property type="evidence" value="ECO:0007669"/>
    <property type="project" value="UniProtKB-KW"/>
</dbReference>
<dbReference type="PANTHER" id="PTHR11842:SF11">
    <property type="entry name" value="MITOTIC SPINDLE ASSEMBLY CHECKPOINT PROTEIN MAD2A"/>
    <property type="match status" value="1"/>
</dbReference>
<evidence type="ECO:0000313" key="9">
    <source>
        <dbReference type="Proteomes" id="UP000499080"/>
    </source>
</evidence>
<dbReference type="Pfam" id="PF02301">
    <property type="entry name" value="HORMA"/>
    <property type="match status" value="1"/>
</dbReference>
<keyword evidence="4" id="KW-0498">Mitosis</keyword>
<dbReference type="AlphaFoldDB" id="A0A4Y2VL63"/>
<evidence type="ECO:0000259" key="7">
    <source>
        <dbReference type="PROSITE" id="PS50815"/>
    </source>
</evidence>
<dbReference type="OrthoDB" id="1806at2759"/>
<gene>
    <name evidence="8" type="primary">MAD2L1_0</name>
    <name evidence="8" type="ORF">AVEN_216076_1</name>
</gene>
<dbReference type="SUPFAM" id="SSF56019">
    <property type="entry name" value="The spindle assembly checkpoint protein mad2"/>
    <property type="match status" value="1"/>
</dbReference>
<reference evidence="8 9" key="1">
    <citation type="journal article" date="2019" name="Sci. Rep.">
        <title>Orb-weaving spider Araneus ventricosus genome elucidates the spidroin gene catalogue.</title>
        <authorList>
            <person name="Kono N."/>
            <person name="Nakamura H."/>
            <person name="Ohtoshi R."/>
            <person name="Moran D.A.P."/>
            <person name="Shinohara A."/>
            <person name="Yoshida Y."/>
            <person name="Fujiwara M."/>
            <person name="Mori M."/>
            <person name="Tomita M."/>
            <person name="Arakawa K."/>
        </authorList>
    </citation>
    <scope>NUCLEOTIDE SEQUENCE [LARGE SCALE GENOMIC DNA]</scope>
</reference>
<dbReference type="PANTHER" id="PTHR11842">
    <property type="entry name" value="MITOTIC SPINDLE ASSEMBLY CHECKPOINT PROTEIN MAD2"/>
    <property type="match status" value="1"/>
</dbReference>
<organism evidence="8 9">
    <name type="scientific">Araneus ventricosus</name>
    <name type="common">Orbweaver spider</name>
    <name type="synonym">Epeira ventricosa</name>
    <dbReference type="NCBI Taxonomy" id="182803"/>
    <lineage>
        <taxon>Eukaryota</taxon>
        <taxon>Metazoa</taxon>
        <taxon>Ecdysozoa</taxon>
        <taxon>Arthropoda</taxon>
        <taxon>Chelicerata</taxon>
        <taxon>Arachnida</taxon>
        <taxon>Araneae</taxon>
        <taxon>Araneomorphae</taxon>
        <taxon>Entelegynae</taxon>
        <taxon>Araneoidea</taxon>
        <taxon>Araneidae</taxon>
        <taxon>Araneus</taxon>
    </lineage>
</organism>
<dbReference type="GO" id="GO:0005654">
    <property type="term" value="C:nucleoplasm"/>
    <property type="evidence" value="ECO:0007669"/>
    <property type="project" value="TreeGrafter"/>
</dbReference>
<name>A0A4Y2VL63_ARAVE</name>
<keyword evidence="9" id="KW-1185">Reference proteome</keyword>
<dbReference type="GO" id="GO:0007094">
    <property type="term" value="P:mitotic spindle assembly checkpoint signaling"/>
    <property type="evidence" value="ECO:0007669"/>
    <property type="project" value="TreeGrafter"/>
</dbReference>
<evidence type="ECO:0000256" key="3">
    <source>
        <dbReference type="ARBA" id="ARBA00022618"/>
    </source>
</evidence>
<dbReference type="PROSITE" id="PS50815">
    <property type="entry name" value="HORMA"/>
    <property type="match status" value="1"/>
</dbReference>
<accession>A0A4Y2VL63</accession>
<feature type="domain" description="HORMA" evidence="7">
    <location>
        <begin position="13"/>
        <end position="112"/>
    </location>
</feature>
<dbReference type="Gene3D" id="3.30.900.10">
    <property type="entry name" value="HORMA domain"/>
    <property type="match status" value="1"/>
</dbReference>
<dbReference type="InterPro" id="IPR036570">
    <property type="entry name" value="HORMA_dom_sf"/>
</dbReference>
<comment type="similarity">
    <text evidence="2">Belongs to the MAD2 family.</text>
</comment>
<comment type="caution">
    <text evidence="8">The sequence shown here is derived from an EMBL/GenBank/DDBJ whole genome shotgun (WGS) entry which is preliminary data.</text>
</comment>
<dbReference type="InterPro" id="IPR045091">
    <property type="entry name" value="Mad2-like"/>
</dbReference>
<sequence length="112" mass="12939">MSKTESASAITLKGSADIVTEFFNYGINSIIYQRGIYPVESFSREDKYGLAILMTKDCELQTFIASILKQLRHWLMTKEVHRLVLVISNFHTKETLERWEFKIQCEGELDSG</sequence>
<proteinExistence type="inferred from homology"/>
<keyword evidence="6" id="KW-0131">Cell cycle</keyword>
<evidence type="ECO:0000256" key="1">
    <source>
        <dbReference type="ARBA" id="ARBA00004123"/>
    </source>
</evidence>
<keyword evidence="3" id="KW-0132">Cell division</keyword>
<evidence type="ECO:0000313" key="8">
    <source>
        <dbReference type="EMBL" id="GBO25054.1"/>
    </source>
</evidence>